<dbReference type="Pfam" id="PF20247">
    <property type="entry name" value="DUF6602"/>
    <property type="match status" value="1"/>
</dbReference>
<dbReference type="RefSeq" id="WP_129461277.1">
    <property type="nucleotide sequence ID" value="NZ_SBKN01000003.1"/>
</dbReference>
<dbReference type="OrthoDB" id="1550554at2"/>
<keyword evidence="3" id="KW-1185">Reference proteome</keyword>
<feature type="domain" description="DUF6602" evidence="1">
    <location>
        <begin position="24"/>
        <end position="124"/>
    </location>
</feature>
<dbReference type="Proteomes" id="UP000289857">
    <property type="component" value="Unassembled WGS sequence"/>
</dbReference>
<gene>
    <name evidence="2" type="ORF">EQG61_07370</name>
</gene>
<protein>
    <recommendedName>
        <fullName evidence="1">DUF6602 domain-containing protein</fullName>
    </recommendedName>
</protein>
<dbReference type="AlphaFoldDB" id="A0A4Q1K9Z9"/>
<evidence type="ECO:0000259" key="1">
    <source>
        <dbReference type="Pfam" id="PF20247"/>
    </source>
</evidence>
<name>A0A4Q1K9Z9_9FLAO</name>
<evidence type="ECO:0000313" key="3">
    <source>
        <dbReference type="Proteomes" id="UP000289857"/>
    </source>
</evidence>
<dbReference type="InterPro" id="IPR046537">
    <property type="entry name" value="DUF6602"/>
</dbReference>
<evidence type="ECO:0000313" key="2">
    <source>
        <dbReference type="EMBL" id="RXR23047.1"/>
    </source>
</evidence>
<sequence length="435" mass="50041">MISTVADLLEQFKKYALSKIELDDKDINHTVAIGDNFEGLTAELLNKAVFKDLNLKMVERSFIYNDSGVMSNELDCILVVGDGQRMSFANRYKYHIKDVIAVIQVKKNLYANDIDDSHQNLHSIINVSEPRDAEPFVGRLHRDAYKLLTGKEIPSKERRERFTDREDILYHYLMMEAFHPLRIVIGYYGYTTEYGLREGFVKKLEEISKNGPVRGYSPGSFPNLFICGNSTIIKNNGMPMGIPLTDEEFYFHILTSSNGKPMYHLLELIWTRLSYKFGISSDIFGDDFDIETSHPFISCKERKIDEDNWGWEFLYHPMTRKQLSIPLVPTPWEPTEIDCNKYSILNVLLQVGTVNINSDEQFLKFIESEKLDAQKIIKELSDAKLVYVDEGKMGLLVDLLHTVFTPDGKVFAGENKSGEMTSYFSKQILNQPKNE</sequence>
<comment type="caution">
    <text evidence="2">The sequence shown here is derived from an EMBL/GenBank/DDBJ whole genome shotgun (WGS) entry which is preliminary data.</text>
</comment>
<reference evidence="3" key="1">
    <citation type="submission" date="2019-01" db="EMBL/GenBank/DDBJ databases">
        <title>Cytophagaceae bacterium strain CAR-16.</title>
        <authorList>
            <person name="Chen W.-M."/>
        </authorList>
    </citation>
    <scope>NUCLEOTIDE SEQUENCE [LARGE SCALE GENOMIC DNA]</scope>
    <source>
        <strain evidence="3">WWJ-16</strain>
    </source>
</reference>
<organism evidence="2 3">
    <name type="scientific">Flavobacterium stagni</name>
    <dbReference type="NCBI Taxonomy" id="2506421"/>
    <lineage>
        <taxon>Bacteria</taxon>
        <taxon>Pseudomonadati</taxon>
        <taxon>Bacteroidota</taxon>
        <taxon>Flavobacteriia</taxon>
        <taxon>Flavobacteriales</taxon>
        <taxon>Flavobacteriaceae</taxon>
        <taxon>Flavobacterium</taxon>
    </lineage>
</organism>
<proteinExistence type="predicted"/>
<dbReference type="EMBL" id="SBKN01000003">
    <property type="protein sequence ID" value="RXR23047.1"/>
    <property type="molecule type" value="Genomic_DNA"/>
</dbReference>
<accession>A0A4Q1K9Z9</accession>